<evidence type="ECO:0000256" key="1">
    <source>
        <dbReference type="SAM" id="MobiDB-lite"/>
    </source>
</evidence>
<feature type="region of interest" description="Disordered" evidence="1">
    <location>
        <begin position="69"/>
        <end position="160"/>
    </location>
</feature>
<name>A0A9D4K6K9_DREPO</name>
<dbReference type="Proteomes" id="UP000828390">
    <property type="component" value="Unassembled WGS sequence"/>
</dbReference>
<proteinExistence type="predicted"/>
<evidence type="ECO:0000313" key="3">
    <source>
        <dbReference type="Proteomes" id="UP000828390"/>
    </source>
</evidence>
<evidence type="ECO:0000313" key="2">
    <source>
        <dbReference type="EMBL" id="KAH3834050.1"/>
    </source>
</evidence>
<organism evidence="2 3">
    <name type="scientific">Dreissena polymorpha</name>
    <name type="common">Zebra mussel</name>
    <name type="synonym">Mytilus polymorpha</name>
    <dbReference type="NCBI Taxonomy" id="45954"/>
    <lineage>
        <taxon>Eukaryota</taxon>
        <taxon>Metazoa</taxon>
        <taxon>Spiralia</taxon>
        <taxon>Lophotrochozoa</taxon>
        <taxon>Mollusca</taxon>
        <taxon>Bivalvia</taxon>
        <taxon>Autobranchia</taxon>
        <taxon>Heteroconchia</taxon>
        <taxon>Euheterodonta</taxon>
        <taxon>Imparidentia</taxon>
        <taxon>Neoheterodontei</taxon>
        <taxon>Myida</taxon>
        <taxon>Dreissenoidea</taxon>
        <taxon>Dreissenidae</taxon>
        <taxon>Dreissena</taxon>
    </lineage>
</organism>
<protein>
    <submittedName>
        <fullName evidence="2">Uncharacterized protein</fullName>
    </submittedName>
</protein>
<reference evidence="2" key="1">
    <citation type="journal article" date="2019" name="bioRxiv">
        <title>The Genome of the Zebra Mussel, Dreissena polymorpha: A Resource for Invasive Species Research.</title>
        <authorList>
            <person name="McCartney M.A."/>
            <person name="Auch B."/>
            <person name="Kono T."/>
            <person name="Mallez S."/>
            <person name="Zhang Y."/>
            <person name="Obille A."/>
            <person name="Becker A."/>
            <person name="Abrahante J.E."/>
            <person name="Garbe J."/>
            <person name="Badalamenti J.P."/>
            <person name="Herman A."/>
            <person name="Mangelson H."/>
            <person name="Liachko I."/>
            <person name="Sullivan S."/>
            <person name="Sone E.D."/>
            <person name="Koren S."/>
            <person name="Silverstein K.A.T."/>
            <person name="Beckman K.B."/>
            <person name="Gohl D.M."/>
        </authorList>
    </citation>
    <scope>NUCLEOTIDE SEQUENCE</scope>
    <source>
        <strain evidence="2">Duluth1</strain>
        <tissue evidence="2">Whole animal</tissue>
    </source>
</reference>
<comment type="caution">
    <text evidence="2">The sequence shown here is derived from an EMBL/GenBank/DDBJ whole genome shotgun (WGS) entry which is preliminary data.</text>
</comment>
<feature type="region of interest" description="Disordered" evidence="1">
    <location>
        <begin position="1"/>
        <end position="41"/>
    </location>
</feature>
<feature type="compositionally biased region" description="Basic and acidic residues" evidence="1">
    <location>
        <begin position="84"/>
        <end position="94"/>
    </location>
</feature>
<feature type="compositionally biased region" description="Polar residues" evidence="1">
    <location>
        <begin position="118"/>
        <end position="129"/>
    </location>
</feature>
<gene>
    <name evidence="2" type="ORF">DPMN_107368</name>
</gene>
<dbReference type="AlphaFoldDB" id="A0A9D4K6K9"/>
<dbReference type="EMBL" id="JAIWYP010000004">
    <property type="protein sequence ID" value="KAH3834050.1"/>
    <property type="molecule type" value="Genomic_DNA"/>
</dbReference>
<feature type="compositionally biased region" description="Basic residues" evidence="1">
    <location>
        <begin position="133"/>
        <end position="143"/>
    </location>
</feature>
<keyword evidence="3" id="KW-1185">Reference proteome</keyword>
<reference evidence="2" key="2">
    <citation type="submission" date="2020-11" db="EMBL/GenBank/DDBJ databases">
        <authorList>
            <person name="McCartney M.A."/>
            <person name="Auch B."/>
            <person name="Kono T."/>
            <person name="Mallez S."/>
            <person name="Becker A."/>
            <person name="Gohl D.M."/>
            <person name="Silverstein K.A.T."/>
            <person name="Koren S."/>
            <person name="Bechman K.B."/>
            <person name="Herman A."/>
            <person name="Abrahante J.E."/>
            <person name="Garbe J."/>
        </authorList>
    </citation>
    <scope>NUCLEOTIDE SEQUENCE</scope>
    <source>
        <strain evidence="2">Duluth1</strain>
        <tissue evidence="2">Whole animal</tissue>
    </source>
</reference>
<dbReference type="OrthoDB" id="6118201at2759"/>
<sequence>MGALMTKKVPPAPKRRRKAGGHVTDYNPNPVRKRPRTSKSWRDARYITNLCQQGRSATMVDLTQAGRDQQKQINKNLPPPRWQSKWEVDMRPDPNDISAAVKSKTTLKPWKSMPIPTTAESTDKSTAANSRNTSRRGRRRRPQDRRSGLASARSNMTAVEETEKFERVSVSSIQMDGFSMLYKTDARTDSVFDMTLRLWQVEPKKRGLKWFLADTHHTKEQHPSEIVQRSVKPYTSIVKTISHKPIQPTIVEED</sequence>
<accession>A0A9D4K6K9</accession>